<evidence type="ECO:0000313" key="5">
    <source>
        <dbReference type="Proteomes" id="UP001151760"/>
    </source>
</evidence>
<reference evidence="4" key="2">
    <citation type="submission" date="2022-01" db="EMBL/GenBank/DDBJ databases">
        <authorList>
            <person name="Yamashiro T."/>
            <person name="Shiraishi A."/>
            <person name="Satake H."/>
            <person name="Nakayama K."/>
        </authorList>
    </citation>
    <scope>NUCLEOTIDE SEQUENCE</scope>
</reference>
<gene>
    <name evidence="4" type="ORF">Tco_0705416</name>
</gene>
<feature type="region of interest" description="Disordered" evidence="2">
    <location>
        <begin position="551"/>
        <end position="593"/>
    </location>
</feature>
<keyword evidence="3" id="KW-1133">Transmembrane helix</keyword>
<protein>
    <submittedName>
        <fullName evidence="4">Uncharacterized protein</fullName>
    </submittedName>
</protein>
<evidence type="ECO:0000256" key="3">
    <source>
        <dbReference type="SAM" id="Phobius"/>
    </source>
</evidence>
<comment type="caution">
    <text evidence="4">The sequence shown here is derived from an EMBL/GenBank/DDBJ whole genome shotgun (WGS) entry which is preliminary data.</text>
</comment>
<feature type="transmembrane region" description="Helical" evidence="3">
    <location>
        <begin position="692"/>
        <end position="716"/>
    </location>
</feature>
<reference evidence="4" key="1">
    <citation type="journal article" date="2022" name="Int. J. Mol. Sci.">
        <title>Draft Genome of Tanacetum Coccineum: Genomic Comparison of Closely Related Tanacetum-Family Plants.</title>
        <authorList>
            <person name="Yamashiro T."/>
            <person name="Shiraishi A."/>
            <person name="Nakayama K."/>
            <person name="Satake H."/>
        </authorList>
    </citation>
    <scope>NUCLEOTIDE SEQUENCE</scope>
</reference>
<feature type="compositionally biased region" description="Polar residues" evidence="2">
    <location>
        <begin position="579"/>
        <end position="593"/>
    </location>
</feature>
<evidence type="ECO:0000256" key="2">
    <source>
        <dbReference type="SAM" id="MobiDB-lite"/>
    </source>
</evidence>
<evidence type="ECO:0000256" key="1">
    <source>
        <dbReference type="SAM" id="Coils"/>
    </source>
</evidence>
<dbReference type="Proteomes" id="UP001151760">
    <property type="component" value="Unassembled WGS sequence"/>
</dbReference>
<evidence type="ECO:0000313" key="4">
    <source>
        <dbReference type="EMBL" id="GJS72575.1"/>
    </source>
</evidence>
<organism evidence="4 5">
    <name type="scientific">Tanacetum coccineum</name>
    <dbReference type="NCBI Taxonomy" id="301880"/>
    <lineage>
        <taxon>Eukaryota</taxon>
        <taxon>Viridiplantae</taxon>
        <taxon>Streptophyta</taxon>
        <taxon>Embryophyta</taxon>
        <taxon>Tracheophyta</taxon>
        <taxon>Spermatophyta</taxon>
        <taxon>Magnoliopsida</taxon>
        <taxon>eudicotyledons</taxon>
        <taxon>Gunneridae</taxon>
        <taxon>Pentapetalae</taxon>
        <taxon>asterids</taxon>
        <taxon>campanulids</taxon>
        <taxon>Asterales</taxon>
        <taxon>Asteraceae</taxon>
        <taxon>Asteroideae</taxon>
        <taxon>Anthemideae</taxon>
        <taxon>Anthemidinae</taxon>
        <taxon>Tanacetum</taxon>
    </lineage>
</organism>
<proteinExistence type="predicted"/>
<keyword evidence="1" id="KW-0175">Coiled coil</keyword>
<sequence>MYHQGEEYVEFIDWFLIPFSYDPILCGSDHTALDASPVDCRAYGGEPTLFLFRSLFTLSLFSDQYPGLVTSFRHYPSTLSFPYPTEPFDASLQSCLLRYAIEFWTFLELILYLAGLTCSWEGSPLHPTIMIDGRGNHPVSVAVVPAGAPFLSSKGKEIMGSSASGSKRKRLGFSGDRAPSFVFVGRRTGFICPLASSEKGKDADLFLPGDDEAQESHDILSGLCHPKAQRRLDGLSLNELANFHYVSALKIMIASTMLNREAPSLSTEVLRLFNKVFDLKSQRSESTATIPRLKAKLLGVKDKSSVGEAALVHDLKVENEKLVRDIADLQELSHLVESSKKILESDIVSLRGRCRQFEENEATMLASEASLKAELELEGVKDYDPDTVEVYDKAIDNFNHVEFPYLGLLAYHSKRSLGLLKSLVPPSVPLYKSSGVALARGFASIHLVKRSIAVARNFIFPEASDNGPIMPMLHFANGQAAMTEVKSCLDSREAGLTALMHSLEAARYTTRLLPALGATRCGKMFCARLPLPFVFGGRICMRLEQIINKRTKNEAKSTKPDSEWKSKEKSKSKSKPKSTEVNPTSRKNLSLKSESESTFQSISGNKYQSFGQAFLMFVKSTHSPCSVCLLNHDGVGYPCLISCFSEDSGFFSSSTSLEAAALRSGAIPLFFCCTGVIFFSLFSLCSVTKISLYIFSVLGIPIISEYSHVNISALLLSNFTNFCLNCVGSCLLIITVYSGYLWLTITFSSGYMHLKTSSGASESNSFSLFTCSHLLISRYSDMMTLGPFSDWIPGVRSGLLLMLFKMRQEPLLQALGFREHLGIPLETGFSSAFLFLVSERLTAEVMFKIGFMGVVSCGLPSASLSSPLMDTFADIMSVGDEGVVSVSITMML</sequence>
<name>A0ABQ4Y5D7_9ASTR</name>
<keyword evidence="3" id="KW-0812">Transmembrane</keyword>
<feature type="coiled-coil region" evidence="1">
    <location>
        <begin position="312"/>
        <end position="360"/>
    </location>
</feature>
<feature type="compositionally biased region" description="Basic and acidic residues" evidence="2">
    <location>
        <begin position="551"/>
        <end position="571"/>
    </location>
</feature>
<keyword evidence="3" id="KW-0472">Membrane</keyword>
<dbReference type="EMBL" id="BQNB010010089">
    <property type="protein sequence ID" value="GJS72575.1"/>
    <property type="molecule type" value="Genomic_DNA"/>
</dbReference>
<keyword evidence="5" id="KW-1185">Reference proteome</keyword>
<feature type="transmembrane region" description="Helical" evidence="3">
    <location>
        <begin position="665"/>
        <end position="685"/>
    </location>
</feature>
<feature type="transmembrane region" description="Helical" evidence="3">
    <location>
        <begin position="722"/>
        <end position="743"/>
    </location>
</feature>
<accession>A0ABQ4Y5D7</accession>